<dbReference type="Proteomes" id="UP001283361">
    <property type="component" value="Unassembled WGS sequence"/>
</dbReference>
<evidence type="ECO:0000256" key="9">
    <source>
        <dbReference type="SAM" id="MobiDB-lite"/>
    </source>
</evidence>
<evidence type="ECO:0000256" key="8">
    <source>
        <dbReference type="ARBA" id="ARBA00023242"/>
    </source>
</evidence>
<dbReference type="CDD" id="cd19496">
    <property type="entry name" value="Elp5"/>
    <property type="match status" value="1"/>
</dbReference>
<keyword evidence="6" id="KW-0963">Cytoplasm</keyword>
<organism evidence="10 11">
    <name type="scientific">Elysia crispata</name>
    <name type="common">lettuce slug</name>
    <dbReference type="NCBI Taxonomy" id="231223"/>
    <lineage>
        <taxon>Eukaryota</taxon>
        <taxon>Metazoa</taxon>
        <taxon>Spiralia</taxon>
        <taxon>Lophotrochozoa</taxon>
        <taxon>Mollusca</taxon>
        <taxon>Gastropoda</taxon>
        <taxon>Heterobranchia</taxon>
        <taxon>Euthyneura</taxon>
        <taxon>Panpulmonata</taxon>
        <taxon>Sacoglossa</taxon>
        <taxon>Placobranchoidea</taxon>
        <taxon>Plakobranchidae</taxon>
        <taxon>Elysia</taxon>
    </lineage>
</organism>
<accession>A0AAE1CXW7</accession>
<gene>
    <name evidence="10" type="ORF">RRG08_020515</name>
</gene>
<proteinExistence type="inferred from homology"/>
<keyword evidence="8" id="KW-0539">Nucleus</keyword>
<feature type="region of interest" description="Disordered" evidence="9">
    <location>
        <begin position="256"/>
        <end position="286"/>
    </location>
</feature>
<feature type="compositionally biased region" description="Acidic residues" evidence="9">
    <location>
        <begin position="268"/>
        <end position="286"/>
    </location>
</feature>
<reference evidence="10" key="1">
    <citation type="journal article" date="2023" name="G3 (Bethesda)">
        <title>A reference genome for the long-term kleptoplast-retaining sea slug Elysia crispata morphotype clarki.</title>
        <authorList>
            <person name="Eastman K.E."/>
            <person name="Pendleton A.L."/>
            <person name="Shaikh M.A."/>
            <person name="Suttiyut T."/>
            <person name="Ogas R."/>
            <person name="Tomko P."/>
            <person name="Gavelis G."/>
            <person name="Widhalm J.R."/>
            <person name="Wisecaver J.H."/>
        </authorList>
    </citation>
    <scope>NUCLEOTIDE SEQUENCE</scope>
    <source>
        <strain evidence="10">ECLA1</strain>
    </source>
</reference>
<dbReference type="GO" id="GO:0033588">
    <property type="term" value="C:elongator holoenzyme complex"/>
    <property type="evidence" value="ECO:0007669"/>
    <property type="project" value="InterPro"/>
</dbReference>
<protein>
    <recommendedName>
        <fullName evidence="5">Elongator complex protein 5</fullName>
    </recommendedName>
</protein>
<evidence type="ECO:0000256" key="5">
    <source>
        <dbReference type="ARBA" id="ARBA00020264"/>
    </source>
</evidence>
<name>A0AAE1CXW7_9GAST</name>
<comment type="caution">
    <text evidence="10">The sequence shown here is derived from an EMBL/GenBank/DDBJ whole genome shotgun (WGS) entry which is preliminary data.</text>
</comment>
<dbReference type="GO" id="GO:0005634">
    <property type="term" value="C:nucleus"/>
    <property type="evidence" value="ECO:0007669"/>
    <property type="project" value="UniProtKB-SubCell"/>
</dbReference>
<dbReference type="Pfam" id="PF10483">
    <property type="entry name" value="Elong_Iki1"/>
    <property type="match status" value="2"/>
</dbReference>
<keyword evidence="7" id="KW-0819">tRNA processing</keyword>
<keyword evidence="11" id="KW-1185">Reference proteome</keyword>
<evidence type="ECO:0000313" key="10">
    <source>
        <dbReference type="EMBL" id="KAK3744256.1"/>
    </source>
</evidence>
<evidence type="ECO:0000256" key="3">
    <source>
        <dbReference type="ARBA" id="ARBA00005043"/>
    </source>
</evidence>
<dbReference type="InterPro" id="IPR019519">
    <property type="entry name" value="Elp5"/>
</dbReference>
<evidence type="ECO:0000256" key="2">
    <source>
        <dbReference type="ARBA" id="ARBA00004496"/>
    </source>
</evidence>
<comment type="pathway">
    <text evidence="3">tRNA modification; 5-methoxycarbonylmethyl-2-thiouridine-tRNA biosynthesis.</text>
</comment>
<comment type="similarity">
    <text evidence="4">Belongs to the ELP5 family.</text>
</comment>
<sequence>MLEDLLKGHEKSRFILITDSLECIGRHLLLNWVESALERCEKLFLLCFERPPDFFHNWIQPHLRQKLICINGNEDWDETGEMTFNLARVLEEVAQGEGTPTCVAIDSLTLPILMRPAPVTCRQLHRLATSDHVIQVAVVVHRDLTDQHACGLLEHKATTVIDLLPSVSGSGHACHIRHCRPTGKVFKTRESFDFDEAIRIKRISPLKATQEPQKILALTSQEPDPTANLDLSFKLQLSESEREARSQVILPYLKDGSSETSTSKILYEADDADDFDEEDPDDDLNI</sequence>
<evidence type="ECO:0000313" key="11">
    <source>
        <dbReference type="Proteomes" id="UP001283361"/>
    </source>
</evidence>
<comment type="subcellular location">
    <subcellularLocation>
        <location evidence="2">Cytoplasm</location>
    </subcellularLocation>
    <subcellularLocation>
        <location evidence="1">Nucleus</location>
    </subcellularLocation>
</comment>
<evidence type="ECO:0000256" key="4">
    <source>
        <dbReference type="ARBA" id="ARBA00009567"/>
    </source>
</evidence>
<dbReference type="PANTHER" id="PTHR15641:SF1">
    <property type="entry name" value="ELONGATOR COMPLEX PROTEIN 5"/>
    <property type="match status" value="1"/>
</dbReference>
<dbReference type="GO" id="GO:0000049">
    <property type="term" value="F:tRNA binding"/>
    <property type="evidence" value="ECO:0007669"/>
    <property type="project" value="TreeGrafter"/>
</dbReference>
<dbReference type="PANTHER" id="PTHR15641">
    <property type="entry name" value="ELONGATOR COMPLEX PROTEIN 5"/>
    <property type="match status" value="1"/>
</dbReference>
<evidence type="ECO:0000256" key="6">
    <source>
        <dbReference type="ARBA" id="ARBA00022490"/>
    </source>
</evidence>
<dbReference type="AlphaFoldDB" id="A0AAE1CXW7"/>
<dbReference type="Gene3D" id="3.40.50.300">
    <property type="entry name" value="P-loop containing nucleotide triphosphate hydrolases"/>
    <property type="match status" value="1"/>
</dbReference>
<evidence type="ECO:0000256" key="7">
    <source>
        <dbReference type="ARBA" id="ARBA00022694"/>
    </source>
</evidence>
<evidence type="ECO:0000256" key="1">
    <source>
        <dbReference type="ARBA" id="ARBA00004123"/>
    </source>
</evidence>
<dbReference type="GO" id="GO:0002098">
    <property type="term" value="P:tRNA wobble uridine modification"/>
    <property type="evidence" value="ECO:0007669"/>
    <property type="project" value="InterPro"/>
</dbReference>
<dbReference type="GO" id="GO:0005829">
    <property type="term" value="C:cytosol"/>
    <property type="evidence" value="ECO:0007669"/>
    <property type="project" value="TreeGrafter"/>
</dbReference>
<dbReference type="EMBL" id="JAWDGP010006268">
    <property type="protein sequence ID" value="KAK3744256.1"/>
    <property type="molecule type" value="Genomic_DNA"/>
</dbReference>
<dbReference type="InterPro" id="IPR027417">
    <property type="entry name" value="P-loop_NTPase"/>
</dbReference>